<dbReference type="HOGENOM" id="CLU_142841_0_0_9"/>
<dbReference type="EMBL" id="CP003235">
    <property type="protein sequence ID" value="AFC28707.1"/>
    <property type="molecule type" value="Genomic_DNA"/>
</dbReference>
<dbReference type="Gene3D" id="1.20.120.450">
    <property type="entry name" value="dinb family like domain"/>
    <property type="match status" value="1"/>
</dbReference>
<keyword evidence="2 3" id="KW-0479">Metal-binding</keyword>
<dbReference type="InterPro" id="IPR034660">
    <property type="entry name" value="DinB/YfiT-like"/>
</dbReference>
<feature type="binding site" evidence="3">
    <location>
        <position position="44"/>
    </location>
    <ligand>
        <name>a divalent metal cation</name>
        <dbReference type="ChEBI" id="CHEBI:60240"/>
    </ligand>
</feature>
<dbReference type="PANTHER" id="PTHR37302">
    <property type="entry name" value="SLR1116 PROTEIN"/>
    <property type="match status" value="1"/>
</dbReference>
<proteinExistence type="inferred from homology"/>
<dbReference type="RefSeq" id="WP_014369229.1">
    <property type="nucleotide sequence ID" value="NC_016935.1"/>
</dbReference>
<evidence type="ECO:0008006" key="6">
    <source>
        <dbReference type="Google" id="ProtNLM"/>
    </source>
</evidence>
<dbReference type="InterPro" id="IPR007837">
    <property type="entry name" value="DinB"/>
</dbReference>
<dbReference type="PANTHER" id="PTHR37302:SF3">
    <property type="entry name" value="DAMAGE-INDUCIBLE PROTEIN DINB"/>
    <property type="match status" value="1"/>
</dbReference>
<evidence type="ECO:0000313" key="4">
    <source>
        <dbReference type="EMBL" id="AFC28707.1"/>
    </source>
</evidence>
<dbReference type="Proteomes" id="UP000007523">
    <property type="component" value="Chromosome"/>
</dbReference>
<name>H6NH29_9BACL</name>
<gene>
    <name evidence="4" type="ORF">PM3016_1797</name>
</gene>
<dbReference type="Pfam" id="PF05163">
    <property type="entry name" value="DinB"/>
    <property type="match status" value="1"/>
</dbReference>
<keyword evidence="5" id="KW-1185">Reference proteome</keyword>
<reference evidence="4 5" key="1">
    <citation type="journal article" date="2012" name="J. Bacteriol.">
        <title>Complete Genome Sequence of Paenibacillus mucilaginosus 3016, a Bacterium Functional as Microbial Fertilizer.</title>
        <authorList>
            <person name="Ma M."/>
            <person name="Wang Z."/>
            <person name="Li L."/>
            <person name="Jiang X."/>
            <person name="Guan D."/>
            <person name="Cao F."/>
            <person name="Chen H."/>
            <person name="Wang X."/>
            <person name="Shen D."/>
            <person name="Du B."/>
            <person name="Li J."/>
        </authorList>
    </citation>
    <scope>NUCLEOTIDE SEQUENCE [LARGE SCALE GENOMIC DNA]</scope>
    <source>
        <strain evidence="4 5">3016</strain>
    </source>
</reference>
<feature type="binding site" evidence="3">
    <location>
        <position position="129"/>
    </location>
    <ligand>
        <name>a divalent metal cation</name>
        <dbReference type="ChEBI" id="CHEBI:60240"/>
    </ligand>
</feature>
<dbReference type="KEGG" id="pmq:PM3016_1797"/>
<evidence type="ECO:0000256" key="2">
    <source>
        <dbReference type="ARBA" id="ARBA00022723"/>
    </source>
</evidence>
<feature type="binding site" evidence="3">
    <location>
        <position position="125"/>
    </location>
    <ligand>
        <name>a divalent metal cation</name>
        <dbReference type="ChEBI" id="CHEBI:60240"/>
    </ligand>
</feature>
<evidence type="ECO:0000256" key="3">
    <source>
        <dbReference type="PIRSR" id="PIRSR607837-1"/>
    </source>
</evidence>
<comment type="similarity">
    <text evidence="1">Belongs to the DinB family.</text>
</comment>
<evidence type="ECO:0000256" key="1">
    <source>
        <dbReference type="ARBA" id="ARBA00008635"/>
    </source>
</evidence>
<accession>H6NH29</accession>
<dbReference type="STRING" id="1116391.PM3016_1797"/>
<sequence length="155" mass="17974">MQRLFRYNWQVREEWFETLAGLPQEGLLKERTGGVRTILYTMYHIVDTEYSWLAALQGKPEPPEEYGRYDTLAKVRELSAAYRPSLISFLDSWTPEQDSRIFESERGGRTHRFSHGEVLHHAAAHEIHHIGQLSVWARELDLAPVNANLISRGLT</sequence>
<dbReference type="GO" id="GO:0046872">
    <property type="term" value="F:metal ion binding"/>
    <property type="evidence" value="ECO:0007669"/>
    <property type="project" value="UniProtKB-KW"/>
</dbReference>
<dbReference type="AlphaFoldDB" id="H6NH29"/>
<organism evidence="4 5">
    <name type="scientific">Paenibacillus mucilaginosus 3016</name>
    <dbReference type="NCBI Taxonomy" id="1116391"/>
    <lineage>
        <taxon>Bacteria</taxon>
        <taxon>Bacillati</taxon>
        <taxon>Bacillota</taxon>
        <taxon>Bacilli</taxon>
        <taxon>Bacillales</taxon>
        <taxon>Paenibacillaceae</taxon>
        <taxon>Paenibacillus</taxon>
    </lineage>
</organism>
<dbReference type="SUPFAM" id="SSF109854">
    <property type="entry name" value="DinB/YfiT-like putative metalloenzymes"/>
    <property type="match status" value="1"/>
</dbReference>
<protein>
    <recommendedName>
        <fullName evidence="6">DinB</fullName>
    </recommendedName>
</protein>
<evidence type="ECO:0000313" key="5">
    <source>
        <dbReference type="Proteomes" id="UP000007523"/>
    </source>
</evidence>